<reference evidence="3" key="1">
    <citation type="journal article" date="2019" name="Int. J. Syst. Evol. Microbiol.">
        <title>The Global Catalogue of Microorganisms (GCM) 10K type strain sequencing project: providing services to taxonomists for standard genome sequencing and annotation.</title>
        <authorList>
            <consortium name="The Broad Institute Genomics Platform"/>
            <consortium name="The Broad Institute Genome Sequencing Center for Infectious Disease"/>
            <person name="Wu L."/>
            <person name="Ma J."/>
        </authorList>
    </citation>
    <scope>NUCLEOTIDE SEQUENCE [LARGE SCALE GENOMIC DNA]</scope>
    <source>
        <strain evidence="3">JCM 16904</strain>
    </source>
</reference>
<organism evidence="2 3">
    <name type="scientific">Nonomuraea antimicrobica</name>
    <dbReference type="NCBI Taxonomy" id="561173"/>
    <lineage>
        <taxon>Bacteria</taxon>
        <taxon>Bacillati</taxon>
        <taxon>Actinomycetota</taxon>
        <taxon>Actinomycetes</taxon>
        <taxon>Streptosporangiales</taxon>
        <taxon>Streptosporangiaceae</taxon>
        <taxon>Nonomuraea</taxon>
    </lineage>
</organism>
<dbReference type="Proteomes" id="UP001500902">
    <property type="component" value="Unassembled WGS sequence"/>
</dbReference>
<feature type="compositionally biased region" description="Basic and acidic residues" evidence="1">
    <location>
        <begin position="50"/>
        <end position="69"/>
    </location>
</feature>
<feature type="compositionally biased region" description="Gly residues" evidence="1">
    <location>
        <begin position="35"/>
        <end position="44"/>
    </location>
</feature>
<accession>A0ABP7BT96</accession>
<evidence type="ECO:0000313" key="3">
    <source>
        <dbReference type="Proteomes" id="UP001500902"/>
    </source>
</evidence>
<feature type="region of interest" description="Disordered" evidence="1">
    <location>
        <begin position="27"/>
        <end position="107"/>
    </location>
</feature>
<dbReference type="EMBL" id="BAAAZP010000070">
    <property type="protein sequence ID" value="GAA3668106.1"/>
    <property type="molecule type" value="Genomic_DNA"/>
</dbReference>
<gene>
    <name evidence="2" type="ORF">GCM10022224_035370</name>
</gene>
<keyword evidence="3" id="KW-1185">Reference proteome</keyword>
<comment type="caution">
    <text evidence="2">The sequence shown here is derived from an EMBL/GenBank/DDBJ whole genome shotgun (WGS) entry which is preliminary data.</text>
</comment>
<evidence type="ECO:0000256" key="1">
    <source>
        <dbReference type="SAM" id="MobiDB-lite"/>
    </source>
</evidence>
<proteinExistence type="predicted"/>
<protein>
    <submittedName>
        <fullName evidence="2">Uncharacterized protein</fullName>
    </submittedName>
</protein>
<evidence type="ECO:0000313" key="2">
    <source>
        <dbReference type="EMBL" id="GAA3668106.1"/>
    </source>
</evidence>
<name>A0ABP7BT96_9ACTN</name>
<sequence>MHPQVDEHLLAPDCRIGQPSFIVAVHPPRRCPTGRAGGLRGAGSGPDPYRGSRPEDLLNAHADQMREQDGDQLLDQHAADGCNQRHGYRPERPNRDLLSGSDHGKCA</sequence>